<comment type="subcellular location">
    <subcellularLocation>
        <location evidence="1">Cell membrane</location>
        <topology evidence="1">Multi-pass membrane protein</topology>
    </subcellularLocation>
</comment>
<evidence type="ECO:0000256" key="1">
    <source>
        <dbReference type="ARBA" id="ARBA00004651"/>
    </source>
</evidence>
<feature type="transmembrane region" description="Helical" evidence="6">
    <location>
        <begin position="147"/>
        <end position="167"/>
    </location>
</feature>
<keyword evidence="3 6" id="KW-0812">Transmembrane</keyword>
<evidence type="ECO:0008006" key="9">
    <source>
        <dbReference type="Google" id="ProtNLM"/>
    </source>
</evidence>
<dbReference type="PANTHER" id="PTHR30250:SF11">
    <property type="entry name" value="O-ANTIGEN TRANSPORTER-RELATED"/>
    <property type="match status" value="1"/>
</dbReference>
<name>A0ABV6U8E6_9ACTN</name>
<keyword evidence="2" id="KW-1003">Cell membrane</keyword>
<gene>
    <name evidence="7" type="ORF">ACFHYQ_17915</name>
</gene>
<evidence type="ECO:0000256" key="6">
    <source>
        <dbReference type="SAM" id="Phobius"/>
    </source>
</evidence>
<evidence type="ECO:0000313" key="8">
    <source>
        <dbReference type="Proteomes" id="UP001589870"/>
    </source>
</evidence>
<comment type="caution">
    <text evidence="7">The sequence shown here is derived from an EMBL/GenBank/DDBJ whole genome shotgun (WGS) entry which is preliminary data.</text>
</comment>
<keyword evidence="4 6" id="KW-1133">Transmembrane helix</keyword>
<feature type="transmembrane region" description="Helical" evidence="6">
    <location>
        <begin position="289"/>
        <end position="313"/>
    </location>
</feature>
<dbReference type="PANTHER" id="PTHR30250">
    <property type="entry name" value="PST FAMILY PREDICTED COLANIC ACID TRANSPORTER"/>
    <property type="match status" value="1"/>
</dbReference>
<organism evidence="7 8">
    <name type="scientific">Sphaerimonospora cavernae</name>
    <dbReference type="NCBI Taxonomy" id="1740611"/>
    <lineage>
        <taxon>Bacteria</taxon>
        <taxon>Bacillati</taxon>
        <taxon>Actinomycetota</taxon>
        <taxon>Actinomycetes</taxon>
        <taxon>Streptosporangiales</taxon>
        <taxon>Streptosporangiaceae</taxon>
        <taxon>Sphaerimonospora</taxon>
    </lineage>
</organism>
<evidence type="ECO:0000256" key="4">
    <source>
        <dbReference type="ARBA" id="ARBA00022989"/>
    </source>
</evidence>
<accession>A0ABV6U8E6</accession>
<dbReference type="RefSeq" id="WP_394302295.1">
    <property type="nucleotide sequence ID" value="NZ_JBHMQT010000037.1"/>
</dbReference>
<proteinExistence type="predicted"/>
<sequence length="432" mass="44857">MPGLGERVSKTVASAGGSVLAQVVAALSSLLLQLIAARELGSAGFAAFTLLIATLTVITTLHTAWVGDSLTVLDRFDPRVRAALAASSVVTLALGAVVGTVLAIVLDAASGLGVLLFGVLVVLWLLEDTGRRILAARLEFGRLAANAVVDFVVVFSVLGAFWLSGALRLETVLAAMCAGSLAGVVLAVVSLPHEELAWPGLRRATLREADLRGIVSFATWRTAQAGLRPLTLMLTRVAIVAMVSSVALATVEGARLLLAPALTLINGVGAFLLPRMVRLRQSGTPLRLGLALTASLALTALTAVGGVVVVALAKPLEPFITGGNFPIEPIAVAGWAAYSVSIAATLPVSMLATAYRHSRLVFVVRLIESVVGVTLLLLLLALRPDLVNLAPFCIGIGGVVTSVILVVRLRALRHEEPTLPGERMSHVAQADH</sequence>
<evidence type="ECO:0000256" key="5">
    <source>
        <dbReference type="ARBA" id="ARBA00023136"/>
    </source>
</evidence>
<feature type="transmembrane region" description="Helical" evidence="6">
    <location>
        <begin position="257"/>
        <end position="277"/>
    </location>
</feature>
<evidence type="ECO:0000313" key="7">
    <source>
        <dbReference type="EMBL" id="MFC0864175.1"/>
    </source>
</evidence>
<reference evidence="7 8" key="1">
    <citation type="submission" date="2024-09" db="EMBL/GenBank/DDBJ databases">
        <authorList>
            <person name="Sun Q."/>
            <person name="Mori K."/>
        </authorList>
    </citation>
    <scope>NUCLEOTIDE SEQUENCE [LARGE SCALE GENOMIC DNA]</scope>
    <source>
        <strain evidence="7 8">TBRC 1851</strain>
    </source>
</reference>
<evidence type="ECO:0000256" key="3">
    <source>
        <dbReference type="ARBA" id="ARBA00022692"/>
    </source>
</evidence>
<feature type="transmembrane region" description="Helical" evidence="6">
    <location>
        <begin position="362"/>
        <end position="382"/>
    </location>
</feature>
<feature type="transmembrane region" description="Helical" evidence="6">
    <location>
        <begin position="230"/>
        <end position="251"/>
    </location>
</feature>
<keyword evidence="8" id="KW-1185">Reference proteome</keyword>
<feature type="transmembrane region" description="Helical" evidence="6">
    <location>
        <begin position="108"/>
        <end position="126"/>
    </location>
</feature>
<dbReference type="EMBL" id="JBHMQT010000037">
    <property type="protein sequence ID" value="MFC0864175.1"/>
    <property type="molecule type" value="Genomic_DNA"/>
</dbReference>
<protein>
    <recommendedName>
        <fullName evidence="9">O-antigen/teichoic acid export membrane protein</fullName>
    </recommendedName>
</protein>
<feature type="transmembrane region" description="Helical" evidence="6">
    <location>
        <begin position="42"/>
        <end position="61"/>
    </location>
</feature>
<evidence type="ECO:0000256" key="2">
    <source>
        <dbReference type="ARBA" id="ARBA00022475"/>
    </source>
</evidence>
<keyword evidence="5 6" id="KW-0472">Membrane</keyword>
<feature type="transmembrane region" description="Helical" evidence="6">
    <location>
        <begin position="173"/>
        <end position="193"/>
    </location>
</feature>
<dbReference type="InterPro" id="IPR050833">
    <property type="entry name" value="Poly_Biosynth_Transport"/>
</dbReference>
<feature type="transmembrane region" description="Helical" evidence="6">
    <location>
        <begin position="388"/>
        <end position="407"/>
    </location>
</feature>
<feature type="transmembrane region" description="Helical" evidence="6">
    <location>
        <begin position="82"/>
        <end position="102"/>
    </location>
</feature>
<feature type="transmembrane region" description="Helical" evidence="6">
    <location>
        <begin position="12"/>
        <end position="36"/>
    </location>
</feature>
<dbReference type="Proteomes" id="UP001589870">
    <property type="component" value="Unassembled WGS sequence"/>
</dbReference>
<feature type="transmembrane region" description="Helical" evidence="6">
    <location>
        <begin position="333"/>
        <end position="355"/>
    </location>
</feature>